<gene>
    <name evidence="3" type="ORF">CH330_08905</name>
</gene>
<dbReference type="SUPFAM" id="SSF52129">
    <property type="entry name" value="Caspase-like"/>
    <property type="match status" value="1"/>
</dbReference>
<dbReference type="AlphaFoldDB" id="A0A235BRG8"/>
<dbReference type="InterPro" id="IPR001769">
    <property type="entry name" value="Gingipain"/>
</dbReference>
<dbReference type="InterPro" id="IPR038490">
    <property type="entry name" value="Gingipain_propep_sf"/>
</dbReference>
<proteinExistence type="predicted"/>
<sequence length="1154" mass="126778">MAVCTAFAGTVTYTLELTPRDVVFIQKDGYTIVTLQSGVNSGSALAQVWTTEPGSPLLPVLSGNVLIPADAELGSMTITELEHARLGEGYRLYPVQPMRPLSEFNSVPFVEPNQTVYNSSTAYPAKRLSSIPAGSKAGFRIAGFLYCPFEYRPASGRLTLITKARIQMQYKENSIAAPVLTESQRDLMARDIAELVVNPKDISHMAPPVVAKDGQETDVVMFTSSSMAPNLTGLRSWLMRKGYFTEIVTVDTISQTGRDTQEKMRNLLKKKFANEGLKYVILTGDVQHCPFRYGYLPYSTYNIPADMYFGDLDGDWDANGNSKFGEMTGDSVDLFHDIYVGRLPLDDADDAANFLKKDTTYEIVPDTGYLNNVLLPAEVLWSNIDFHGMIVNTNILRALNSRSTWEVDSGINMGTSNVITAVNNGTQLFHFAGHGSNTAFGSTFRTSNIPSLTNIAKPHITMSMACNCGWFDHASTECLGEEFVNATNGGAVSTMFNARYGWGAPPTQGPNSNMNCQFYNNFLKGMTQGKAHGLAKDFLRNESFSQMTMRWAMYTNTLQGDPTMQMWREVPENCTVTAPDTLAAMPQVVTVTVEKGDGPLANARVAFTHLGELIARGVTNSRGIAYVPVPAIEDTWTLSMSVTGQDAWLQEKTVYTTTGDSAPLVTYHHYWVDDANGRLDPGDTVPLYLVVKNKGNKDADSIYGYLTTYSPYITLLDTQSSYGPVVQGDTAKGDAYQVVVDPLCPHGHSARFLLTVTSAHSEWKSQTELIIGLPHANAGHWAIHDTGDYCLAVCANGGIGTTQWRGEGFGFIYPKDRLWSSSALMHGSLIIGTDTSWVCDNYYGAPSWKVCPLDFAMEESLRQVYPPELGDKEFLCTFSDADHPEPRNISIDHRSYGSANPNHQDFVILEYRIHNNGTEPLAGLYTAVAGDFRTANWNANDQFDYAGTDSLRNLAYVKSSPETLALGIRHIYPAGMNGYANCINHNTHINNGFTKTEKMKFMDGRLRQTTGTSQANWHAMSSSGPYTIPAGDSQIVAYVICGGQTVNELLTHSDTAAAWYGPPVGISGFKPSAVLVKNIRVFPKLFSDQIKVRYQLPEAEPLTITAYDAAGREAARCNYTPITKTGIFTWQPRVAPGVYFIRAGGFSDKVLKIK</sequence>
<dbReference type="GO" id="GO:0006508">
    <property type="term" value="P:proteolysis"/>
    <property type="evidence" value="ECO:0007669"/>
    <property type="project" value="InterPro"/>
</dbReference>
<dbReference type="Gene3D" id="3.40.50.1460">
    <property type="match status" value="1"/>
</dbReference>
<dbReference type="InterPro" id="IPR029030">
    <property type="entry name" value="Caspase-like_dom_sf"/>
</dbReference>
<dbReference type="Gene3D" id="2.60.40.10">
    <property type="entry name" value="Immunoglobulins"/>
    <property type="match status" value="1"/>
</dbReference>
<evidence type="ECO:0000256" key="1">
    <source>
        <dbReference type="ARBA" id="ARBA00022729"/>
    </source>
</evidence>
<dbReference type="Gene3D" id="3.40.50.10390">
    <property type="entry name" value="Gingipain r, domain 1"/>
    <property type="match status" value="1"/>
</dbReference>
<dbReference type="EMBL" id="NOZP01000166">
    <property type="protein sequence ID" value="OYD14317.1"/>
    <property type="molecule type" value="Genomic_DNA"/>
</dbReference>
<dbReference type="InterPro" id="IPR029031">
    <property type="entry name" value="Gingipain_N_sf"/>
</dbReference>
<accession>A0A235BRG8</accession>
<name>A0A235BRG8_UNCW3</name>
<feature type="domain" description="Gingipain" evidence="2">
    <location>
        <begin position="222"/>
        <end position="566"/>
    </location>
</feature>
<dbReference type="GO" id="GO:0008234">
    <property type="term" value="F:cysteine-type peptidase activity"/>
    <property type="evidence" value="ECO:0007669"/>
    <property type="project" value="InterPro"/>
</dbReference>
<protein>
    <recommendedName>
        <fullName evidence="2">Gingipain domain-containing protein</fullName>
    </recommendedName>
</protein>
<evidence type="ECO:0000313" key="4">
    <source>
        <dbReference type="Proteomes" id="UP000215559"/>
    </source>
</evidence>
<dbReference type="Gene3D" id="2.60.40.3800">
    <property type="match status" value="1"/>
</dbReference>
<keyword evidence="1" id="KW-0732">Signal</keyword>
<dbReference type="InterPro" id="IPR013783">
    <property type="entry name" value="Ig-like_fold"/>
</dbReference>
<evidence type="ECO:0000259" key="2">
    <source>
        <dbReference type="Pfam" id="PF01364"/>
    </source>
</evidence>
<dbReference type="Pfam" id="PF01364">
    <property type="entry name" value="Peptidase_C25"/>
    <property type="match status" value="1"/>
</dbReference>
<organism evidence="3 4">
    <name type="scientific">candidate division WOR-3 bacterium JGI_Cruoil_03_51_56</name>
    <dbReference type="NCBI Taxonomy" id="1973747"/>
    <lineage>
        <taxon>Bacteria</taxon>
        <taxon>Bacteria division WOR-3</taxon>
    </lineage>
</organism>
<reference evidence="3 4" key="1">
    <citation type="submission" date="2017-07" db="EMBL/GenBank/DDBJ databases">
        <title>Recovery of genomes from metagenomes via a dereplication, aggregation, and scoring strategy.</title>
        <authorList>
            <person name="Sieber C.M."/>
            <person name="Probst A.J."/>
            <person name="Sharrar A."/>
            <person name="Thomas B.C."/>
            <person name="Hess M."/>
            <person name="Tringe S.G."/>
            <person name="Banfield J.F."/>
        </authorList>
    </citation>
    <scope>NUCLEOTIDE SEQUENCE [LARGE SCALE GENOMIC DNA]</scope>
    <source>
        <strain evidence="3">JGI_Cruoil_03_51_56</strain>
    </source>
</reference>
<comment type="caution">
    <text evidence="3">The sequence shown here is derived from an EMBL/GenBank/DDBJ whole genome shotgun (WGS) entry which is preliminary data.</text>
</comment>
<evidence type="ECO:0000313" key="3">
    <source>
        <dbReference type="EMBL" id="OYD14317.1"/>
    </source>
</evidence>
<dbReference type="Proteomes" id="UP000215559">
    <property type="component" value="Unassembled WGS sequence"/>
</dbReference>